<feature type="chain" id="PRO_5041211766" description="DUF3187 family protein" evidence="1">
    <location>
        <begin position="18"/>
        <end position="354"/>
    </location>
</feature>
<reference evidence="2" key="1">
    <citation type="journal article" date="2023" name="Int. J. Syst. Evol. Microbiol.">
        <title>Mesoterricola silvestris gen. nov., sp. nov., Mesoterricola sediminis sp. nov., Geothrix oryzae sp. nov., Geothrix edaphica sp. nov., Geothrix rubra sp. nov., and Geothrix limicola sp. nov., six novel members of Acidobacteriota isolated from soils.</title>
        <authorList>
            <person name="Itoh H."/>
            <person name="Sugisawa Y."/>
            <person name="Mise K."/>
            <person name="Xu Z."/>
            <person name="Kuniyasu M."/>
            <person name="Ushijima N."/>
            <person name="Kawano K."/>
            <person name="Kobayashi E."/>
            <person name="Shiratori Y."/>
            <person name="Masuda Y."/>
            <person name="Senoo K."/>
        </authorList>
    </citation>
    <scope>NUCLEOTIDE SEQUENCE</scope>
    <source>
        <strain evidence="2">W786</strain>
    </source>
</reference>
<keyword evidence="3" id="KW-1185">Reference proteome</keyword>
<evidence type="ECO:0000313" key="3">
    <source>
        <dbReference type="Proteomes" id="UP001228113"/>
    </source>
</evidence>
<proteinExistence type="predicted"/>
<evidence type="ECO:0000313" key="2">
    <source>
        <dbReference type="EMBL" id="BDU78373.1"/>
    </source>
</evidence>
<organism evidence="2 3">
    <name type="scientific">Mesoterricola sediminis</name>
    <dbReference type="NCBI Taxonomy" id="2927980"/>
    <lineage>
        <taxon>Bacteria</taxon>
        <taxon>Pseudomonadati</taxon>
        <taxon>Acidobacteriota</taxon>
        <taxon>Holophagae</taxon>
        <taxon>Holophagales</taxon>
        <taxon>Holophagaceae</taxon>
        <taxon>Mesoterricola</taxon>
    </lineage>
</organism>
<sequence>MRSLLALALGLSLQAQAPLEPGPLPTRNMFTLLQAPMTYQPLDPRPTGRGAWQFSLTHVESNVFEFSDLIKDHPPAWLNGRVTLDRARLEALGAAYPQASFLFWFDEQISRTTLQVRHGLTDRTDVFLELPVERHGGGGLDGPIEAFHGAFGFGQWGREEVARDQAVVATFRNGKLDFLRLGPSATRLQDPVLGLVHQLRASERGGLSATLAVKPPLANAYGTFRAGWDVAAGFSGWWRPTPGQTVYAGAAWTFRGRGNAAYDRLDYRPDLGAHLTWEGRRGRAVQPFLQLYFLSGFSTPRPFAKLHEGSLQHDLGVHVHLSPRAFLTLRYINNITHHENTDDASFAAGVTVKI</sequence>
<name>A0AA48H9G5_9BACT</name>
<dbReference type="AlphaFoldDB" id="A0AA48H9G5"/>
<evidence type="ECO:0000256" key="1">
    <source>
        <dbReference type="SAM" id="SignalP"/>
    </source>
</evidence>
<gene>
    <name evidence="2" type="ORF">METESE_33310</name>
</gene>
<dbReference type="Pfam" id="PF11383">
    <property type="entry name" value="DUF3187"/>
    <property type="match status" value="1"/>
</dbReference>
<protein>
    <recommendedName>
        <fullName evidence="4">DUF3187 family protein</fullName>
    </recommendedName>
</protein>
<keyword evidence="1" id="KW-0732">Signal</keyword>
<dbReference type="InterPro" id="IPR021523">
    <property type="entry name" value="DUF3187"/>
</dbReference>
<dbReference type="RefSeq" id="WP_243329141.1">
    <property type="nucleotide sequence ID" value="NZ_AP027081.1"/>
</dbReference>
<evidence type="ECO:0008006" key="4">
    <source>
        <dbReference type="Google" id="ProtNLM"/>
    </source>
</evidence>
<dbReference type="Proteomes" id="UP001228113">
    <property type="component" value="Chromosome"/>
</dbReference>
<accession>A0AA48H9G5</accession>
<feature type="signal peptide" evidence="1">
    <location>
        <begin position="1"/>
        <end position="17"/>
    </location>
</feature>
<dbReference type="KEGG" id="msea:METESE_33310"/>
<dbReference type="EMBL" id="AP027081">
    <property type="protein sequence ID" value="BDU78373.1"/>
    <property type="molecule type" value="Genomic_DNA"/>
</dbReference>